<dbReference type="AlphaFoldDB" id="E6K4G1"/>
<comment type="caution">
    <text evidence="1">The sequence shown here is derived from an EMBL/GenBank/DDBJ whole genome shotgun (WGS) entry which is preliminary data.</text>
</comment>
<protein>
    <submittedName>
        <fullName evidence="1">Uncharacterized protein</fullName>
    </submittedName>
</protein>
<dbReference type="Proteomes" id="UP000003112">
    <property type="component" value="Unassembled WGS sequence"/>
</dbReference>
<dbReference type="EMBL" id="AEPD01000011">
    <property type="protein sequence ID" value="EFU31536.1"/>
    <property type="molecule type" value="Genomic_DNA"/>
</dbReference>
<dbReference type="STRING" id="873513.HMPREF6485_0463"/>
<organism evidence="1 2">
    <name type="scientific">Segatella buccae ATCC 33574</name>
    <dbReference type="NCBI Taxonomy" id="873513"/>
    <lineage>
        <taxon>Bacteria</taxon>
        <taxon>Pseudomonadati</taxon>
        <taxon>Bacteroidota</taxon>
        <taxon>Bacteroidia</taxon>
        <taxon>Bacteroidales</taxon>
        <taxon>Prevotellaceae</taxon>
        <taxon>Segatella</taxon>
    </lineage>
</organism>
<evidence type="ECO:0000313" key="1">
    <source>
        <dbReference type="EMBL" id="EFU31536.1"/>
    </source>
</evidence>
<evidence type="ECO:0000313" key="2">
    <source>
        <dbReference type="Proteomes" id="UP000003112"/>
    </source>
</evidence>
<name>E6K4G1_9BACT</name>
<proteinExistence type="predicted"/>
<keyword evidence="2" id="KW-1185">Reference proteome</keyword>
<reference evidence="1 2" key="1">
    <citation type="submission" date="2010-10" db="EMBL/GenBank/DDBJ databases">
        <authorList>
            <person name="Muzny D."/>
            <person name="Qin X."/>
            <person name="Deng J."/>
            <person name="Jiang H."/>
            <person name="Liu Y."/>
            <person name="Qu J."/>
            <person name="Song X.-Z."/>
            <person name="Zhang L."/>
            <person name="Thornton R."/>
            <person name="Coyle M."/>
            <person name="Francisco L."/>
            <person name="Jackson L."/>
            <person name="Javaid M."/>
            <person name="Korchina V."/>
            <person name="Kovar C."/>
            <person name="Mata R."/>
            <person name="Mathew T."/>
            <person name="Ngo R."/>
            <person name="Nguyen L."/>
            <person name="Nguyen N."/>
            <person name="Okwuonu G."/>
            <person name="Ongeri F."/>
            <person name="Pham C."/>
            <person name="Simmons D."/>
            <person name="Wilczek-Boney K."/>
            <person name="Hale W."/>
            <person name="Jakkamsetti A."/>
            <person name="Pham P."/>
            <person name="Ruth R."/>
            <person name="San Lucas F."/>
            <person name="Warren J."/>
            <person name="Zhang J."/>
            <person name="Zhao Z."/>
            <person name="Zhou C."/>
            <person name="Zhu D."/>
            <person name="Lee S."/>
            <person name="Bess C."/>
            <person name="Blankenburg K."/>
            <person name="Forbes L."/>
            <person name="Fu Q."/>
            <person name="Gubbala S."/>
            <person name="Hirani K."/>
            <person name="Jayaseelan J.C."/>
            <person name="Lara F."/>
            <person name="Munidasa M."/>
            <person name="Palculict T."/>
            <person name="Patil S."/>
            <person name="Pu L.-L."/>
            <person name="Saada N."/>
            <person name="Tang L."/>
            <person name="Weissenberger G."/>
            <person name="Zhu Y."/>
            <person name="Hemphill L."/>
            <person name="Shang Y."/>
            <person name="Youmans B."/>
            <person name="Ayvaz T."/>
            <person name="Ross M."/>
            <person name="Santibanez J."/>
            <person name="Aqrawi P."/>
            <person name="Gross S."/>
            <person name="Joshi V."/>
            <person name="Fowler G."/>
            <person name="Nazareth L."/>
            <person name="Reid J."/>
            <person name="Worley K."/>
            <person name="Petrosino J."/>
            <person name="Highlander S."/>
            <person name="Gibbs R."/>
        </authorList>
    </citation>
    <scope>NUCLEOTIDE SEQUENCE [LARGE SCALE GENOMIC DNA]</scope>
    <source>
        <strain evidence="1 2">ATCC 33574</strain>
    </source>
</reference>
<gene>
    <name evidence="1" type="ORF">HMPREF6485_0463</name>
</gene>
<dbReference type="HOGENOM" id="CLU_3255703_0_0_10"/>
<accession>E6K4G1</accession>
<sequence>MSDVEMFHSGKRQIIPVMKQIEMYRLRMRKSKQKVLRIFAAT</sequence>